<accession>A0ABQ8CP69</accession>
<comment type="caution">
    <text evidence="1">The sequence shown here is derived from an EMBL/GenBank/DDBJ whole genome shotgun (WGS) entry which is preliminary data.</text>
</comment>
<gene>
    <name evidence="1" type="ORF">HID58_026531</name>
</gene>
<organism evidence="1 2">
    <name type="scientific">Brassica napus</name>
    <name type="common">Rape</name>
    <dbReference type="NCBI Taxonomy" id="3708"/>
    <lineage>
        <taxon>Eukaryota</taxon>
        <taxon>Viridiplantae</taxon>
        <taxon>Streptophyta</taxon>
        <taxon>Embryophyta</taxon>
        <taxon>Tracheophyta</taxon>
        <taxon>Spermatophyta</taxon>
        <taxon>Magnoliopsida</taxon>
        <taxon>eudicotyledons</taxon>
        <taxon>Gunneridae</taxon>
        <taxon>Pentapetalae</taxon>
        <taxon>rosids</taxon>
        <taxon>malvids</taxon>
        <taxon>Brassicales</taxon>
        <taxon>Brassicaceae</taxon>
        <taxon>Brassiceae</taxon>
        <taxon>Brassica</taxon>
    </lineage>
</organism>
<proteinExistence type="predicted"/>
<protein>
    <submittedName>
        <fullName evidence="1">Uncharacterized protein</fullName>
    </submittedName>
</protein>
<keyword evidence="2" id="KW-1185">Reference proteome</keyword>
<dbReference type="EMBL" id="JAGKQM010000007">
    <property type="protein sequence ID" value="KAH0918871.1"/>
    <property type="molecule type" value="Genomic_DNA"/>
</dbReference>
<dbReference type="Proteomes" id="UP000824890">
    <property type="component" value="Unassembled WGS sequence"/>
</dbReference>
<evidence type="ECO:0000313" key="2">
    <source>
        <dbReference type="Proteomes" id="UP000824890"/>
    </source>
</evidence>
<evidence type="ECO:0000313" key="1">
    <source>
        <dbReference type="EMBL" id="KAH0918871.1"/>
    </source>
</evidence>
<reference evidence="1 2" key="1">
    <citation type="submission" date="2021-05" db="EMBL/GenBank/DDBJ databases">
        <title>Genome Assembly of Synthetic Allotetraploid Brassica napus Reveals Homoeologous Exchanges between Subgenomes.</title>
        <authorList>
            <person name="Davis J.T."/>
        </authorList>
    </citation>
    <scope>NUCLEOTIDE SEQUENCE [LARGE SCALE GENOMIC DNA]</scope>
    <source>
        <strain evidence="2">cv. Da-Ae</strain>
        <tissue evidence="1">Seedling</tissue>
    </source>
</reference>
<sequence>MLIESASSLLLADRVTSGVEVTFLALVARQSKRCSLLRGRHESSLEIVYGDFQRFASLRSIASLRHLSETLHAVSQTPVAVESRAVPGDSGPV</sequence>
<name>A0ABQ8CP69_BRANA</name>